<organism evidence="11 12">
    <name type="scientific">Massarina eburnea CBS 473.64</name>
    <dbReference type="NCBI Taxonomy" id="1395130"/>
    <lineage>
        <taxon>Eukaryota</taxon>
        <taxon>Fungi</taxon>
        <taxon>Dikarya</taxon>
        <taxon>Ascomycota</taxon>
        <taxon>Pezizomycotina</taxon>
        <taxon>Dothideomycetes</taxon>
        <taxon>Pleosporomycetidae</taxon>
        <taxon>Pleosporales</taxon>
        <taxon>Massarineae</taxon>
        <taxon>Massarinaceae</taxon>
        <taxon>Massarina</taxon>
    </lineage>
</organism>
<evidence type="ECO:0000256" key="9">
    <source>
        <dbReference type="SAM" id="MobiDB-lite"/>
    </source>
</evidence>
<dbReference type="GO" id="GO:0007030">
    <property type="term" value="P:Golgi organization"/>
    <property type="evidence" value="ECO:0007669"/>
    <property type="project" value="InterPro"/>
</dbReference>
<evidence type="ECO:0000256" key="6">
    <source>
        <dbReference type="ARBA" id="ARBA00023034"/>
    </source>
</evidence>
<gene>
    <name evidence="11" type="ORF">P280DRAFT_464965</name>
</gene>
<feature type="compositionally biased region" description="Low complexity" evidence="9">
    <location>
        <begin position="7"/>
        <end position="20"/>
    </location>
</feature>
<dbReference type="GO" id="GO:0000139">
    <property type="term" value="C:Golgi membrane"/>
    <property type="evidence" value="ECO:0007669"/>
    <property type="project" value="UniProtKB-SubCell"/>
</dbReference>
<feature type="region of interest" description="Disordered" evidence="9">
    <location>
        <begin position="179"/>
        <end position="205"/>
    </location>
</feature>
<keyword evidence="5" id="KW-0653">Protein transport</keyword>
<evidence type="ECO:0000256" key="1">
    <source>
        <dbReference type="ARBA" id="ARBA00004395"/>
    </source>
</evidence>
<evidence type="ECO:0000256" key="5">
    <source>
        <dbReference type="ARBA" id="ARBA00022927"/>
    </source>
</evidence>
<keyword evidence="6" id="KW-0333">Golgi apparatus</keyword>
<dbReference type="AlphaFoldDB" id="A0A6A6SGA3"/>
<evidence type="ECO:0000256" key="3">
    <source>
        <dbReference type="ARBA" id="ARBA00020977"/>
    </source>
</evidence>
<dbReference type="Pfam" id="PF06148">
    <property type="entry name" value="COG2_N"/>
    <property type="match status" value="1"/>
</dbReference>
<accession>A0A6A6SGA3</accession>
<keyword evidence="7" id="KW-0472">Membrane</keyword>
<dbReference type="GO" id="GO:0006891">
    <property type="term" value="P:intra-Golgi vesicle-mediated transport"/>
    <property type="evidence" value="ECO:0007669"/>
    <property type="project" value="TreeGrafter"/>
</dbReference>
<proteinExistence type="inferred from homology"/>
<protein>
    <recommendedName>
        <fullName evidence="3">Conserved oligomeric Golgi complex subunit 2</fullName>
    </recommendedName>
    <alternativeName>
        <fullName evidence="8">Component of oligomeric Golgi complex 2</fullName>
    </alternativeName>
</protein>
<dbReference type="GO" id="GO:0015031">
    <property type="term" value="P:protein transport"/>
    <property type="evidence" value="ECO:0007669"/>
    <property type="project" value="UniProtKB-KW"/>
</dbReference>
<dbReference type="EMBL" id="MU006776">
    <property type="protein sequence ID" value="KAF2646799.1"/>
    <property type="molecule type" value="Genomic_DNA"/>
</dbReference>
<evidence type="ECO:0000256" key="7">
    <source>
        <dbReference type="ARBA" id="ARBA00023136"/>
    </source>
</evidence>
<dbReference type="PANTHER" id="PTHR12961">
    <property type="entry name" value="CONSERVED OLIGOMERIC GOLGI COMPLEX COMPONENT 2"/>
    <property type="match status" value="1"/>
</dbReference>
<feature type="compositionally biased region" description="Acidic residues" evidence="9">
    <location>
        <begin position="183"/>
        <end position="204"/>
    </location>
</feature>
<dbReference type="Proteomes" id="UP000799753">
    <property type="component" value="Unassembled WGS sequence"/>
</dbReference>
<evidence type="ECO:0000313" key="12">
    <source>
        <dbReference type="Proteomes" id="UP000799753"/>
    </source>
</evidence>
<dbReference type="OrthoDB" id="332281at2759"/>
<evidence type="ECO:0000256" key="2">
    <source>
        <dbReference type="ARBA" id="ARBA00007603"/>
    </source>
</evidence>
<dbReference type="PANTHER" id="PTHR12961:SF0">
    <property type="entry name" value="CONSERVED OLIGOMERIC GOLGI COMPLEX SUBUNIT 2"/>
    <property type="match status" value="1"/>
</dbReference>
<comment type="subcellular location">
    <subcellularLocation>
        <location evidence="1">Golgi apparatus membrane</location>
        <topology evidence="1">Peripheral membrane protein</topology>
    </subcellularLocation>
</comment>
<keyword evidence="12" id="KW-1185">Reference proteome</keyword>
<evidence type="ECO:0000256" key="4">
    <source>
        <dbReference type="ARBA" id="ARBA00022448"/>
    </source>
</evidence>
<evidence type="ECO:0000256" key="8">
    <source>
        <dbReference type="ARBA" id="ARBA00031344"/>
    </source>
</evidence>
<feature type="region of interest" description="Disordered" evidence="9">
    <location>
        <begin position="1"/>
        <end position="31"/>
    </location>
</feature>
<evidence type="ECO:0000259" key="10">
    <source>
        <dbReference type="Pfam" id="PF06148"/>
    </source>
</evidence>
<keyword evidence="4" id="KW-0813">Transport</keyword>
<comment type="similarity">
    <text evidence="2">Belongs to the COG2 family.</text>
</comment>
<name>A0A6A6SGA3_9PLEO</name>
<sequence length="297" mass="33347">MSGFYIHSPTSSEHSPTHVSSDSDDDNLDTLPYPVPLPRSAFLSPSFTPSTYLSTLHNRHQTLEDLRSELRSRSQLLSRELLDLVNSNYQDFLGLGRSLKGGDEKVEEVRVGLLGLRKEVEVNKGTVAEREEEVKKLLGEKERVRRKIVLGRRLVEYDARLKALEELLVIETAGKPALANGDLDADSEDSEESEEDDDDEEDDGIVGVSIPKLRRHVLQYRIIQELEKGLDEHPFIAAQAPRMMKVRNTLLLDLSTALQQAKGAGKMGQDRVMKIMKVYADMEEPTEAVKVLKSLKA</sequence>
<dbReference type="InterPro" id="IPR009316">
    <property type="entry name" value="COG2"/>
</dbReference>
<dbReference type="GO" id="GO:0017119">
    <property type="term" value="C:Golgi transport complex"/>
    <property type="evidence" value="ECO:0007669"/>
    <property type="project" value="TreeGrafter"/>
</dbReference>
<dbReference type="InterPro" id="IPR024602">
    <property type="entry name" value="COG_su2_N"/>
</dbReference>
<reference evidence="11" key="1">
    <citation type="journal article" date="2020" name="Stud. Mycol.">
        <title>101 Dothideomycetes genomes: a test case for predicting lifestyles and emergence of pathogens.</title>
        <authorList>
            <person name="Haridas S."/>
            <person name="Albert R."/>
            <person name="Binder M."/>
            <person name="Bloem J."/>
            <person name="Labutti K."/>
            <person name="Salamov A."/>
            <person name="Andreopoulos B."/>
            <person name="Baker S."/>
            <person name="Barry K."/>
            <person name="Bills G."/>
            <person name="Bluhm B."/>
            <person name="Cannon C."/>
            <person name="Castanera R."/>
            <person name="Culley D."/>
            <person name="Daum C."/>
            <person name="Ezra D."/>
            <person name="Gonzalez J."/>
            <person name="Henrissat B."/>
            <person name="Kuo A."/>
            <person name="Liang C."/>
            <person name="Lipzen A."/>
            <person name="Lutzoni F."/>
            <person name="Magnuson J."/>
            <person name="Mondo S."/>
            <person name="Nolan M."/>
            <person name="Ohm R."/>
            <person name="Pangilinan J."/>
            <person name="Park H.-J."/>
            <person name="Ramirez L."/>
            <person name="Alfaro M."/>
            <person name="Sun H."/>
            <person name="Tritt A."/>
            <person name="Yoshinaga Y."/>
            <person name="Zwiers L.-H."/>
            <person name="Turgeon B."/>
            <person name="Goodwin S."/>
            <person name="Spatafora J."/>
            <person name="Crous P."/>
            <person name="Grigoriev I."/>
        </authorList>
    </citation>
    <scope>NUCLEOTIDE SEQUENCE</scope>
    <source>
        <strain evidence="11">CBS 473.64</strain>
    </source>
</reference>
<feature type="domain" description="Conserved oligomeric Golgi complex subunit 2 N-terminal" evidence="10">
    <location>
        <begin position="39"/>
        <end position="110"/>
    </location>
</feature>
<evidence type="ECO:0000313" key="11">
    <source>
        <dbReference type="EMBL" id="KAF2646799.1"/>
    </source>
</evidence>